<dbReference type="InterPro" id="IPR028366">
    <property type="entry name" value="PhoU"/>
</dbReference>
<dbReference type="GO" id="GO:0045936">
    <property type="term" value="P:negative regulation of phosphate metabolic process"/>
    <property type="evidence" value="ECO:0007669"/>
    <property type="project" value="InterPro"/>
</dbReference>
<comment type="subcellular location">
    <subcellularLocation>
        <location evidence="1 8">Cytoplasm</location>
    </subcellularLocation>
</comment>
<evidence type="ECO:0000313" key="12">
    <source>
        <dbReference type="Proteomes" id="UP000544872"/>
    </source>
</evidence>
<dbReference type="SUPFAM" id="SSF109755">
    <property type="entry name" value="PhoU-like"/>
    <property type="match status" value="1"/>
</dbReference>
<comment type="subunit">
    <text evidence="3 8">Homodimer.</text>
</comment>
<dbReference type="Gene3D" id="1.20.58.220">
    <property type="entry name" value="Phosphate transport system protein phou homolog 2, domain 2"/>
    <property type="match status" value="1"/>
</dbReference>
<evidence type="ECO:0000256" key="5">
    <source>
        <dbReference type="ARBA" id="ARBA00022490"/>
    </source>
</evidence>
<dbReference type="InterPro" id="IPR038078">
    <property type="entry name" value="PhoU-like_sf"/>
</dbReference>
<dbReference type="FunFam" id="1.20.58.220:FF:000004">
    <property type="entry name" value="Phosphate-specific transport system accessory protein PhoU"/>
    <property type="match status" value="1"/>
</dbReference>
<accession>A0A7W9ZCS7</accession>
<evidence type="ECO:0000256" key="9">
    <source>
        <dbReference type="SAM" id="MobiDB-lite"/>
    </source>
</evidence>
<name>A0A7W9ZCS7_NOVIT</name>
<dbReference type="GO" id="GO:0030643">
    <property type="term" value="P:intracellular phosphate ion homeostasis"/>
    <property type="evidence" value="ECO:0007669"/>
    <property type="project" value="InterPro"/>
</dbReference>
<dbReference type="RefSeq" id="WP_184260435.1">
    <property type="nucleotide sequence ID" value="NZ_JACIIX010000001.1"/>
</dbReference>
<comment type="similarity">
    <text evidence="2 8">Belongs to the PhoU family.</text>
</comment>
<keyword evidence="5 8" id="KW-0963">Cytoplasm</keyword>
<evidence type="ECO:0000256" key="4">
    <source>
        <dbReference type="ARBA" id="ARBA00022448"/>
    </source>
</evidence>
<dbReference type="PANTHER" id="PTHR42930:SF3">
    <property type="entry name" value="PHOSPHATE-SPECIFIC TRANSPORT SYSTEM ACCESSORY PROTEIN PHOU"/>
    <property type="match status" value="1"/>
</dbReference>
<feature type="domain" description="PhoU" evidence="10">
    <location>
        <begin position="129"/>
        <end position="211"/>
    </location>
</feature>
<dbReference type="GO" id="GO:0006817">
    <property type="term" value="P:phosphate ion transport"/>
    <property type="evidence" value="ECO:0007669"/>
    <property type="project" value="UniProtKB-KW"/>
</dbReference>
<sequence>MAPQEEMHTVRSFDSELDRLGQTIGRMGGLAESQLASALQALSQRDLDLASQVVTGDEAVDSVEDNINEQVVRLLALRQPMGEDLRVIMSSLKIASALERVADHAASTAHRVEILNKSAPIPAVKTVGRLGALVLSLLKEALDSYLHRDCDRALKVWQRDQEVDDLYSSLFRELLTYMMEDPRHITPCTHLMFIAKNLERVGDHATNLAEVTWFVVKGSQLKSGRPKSDDTYAIGTGSPEADA</sequence>
<reference evidence="11 12" key="1">
    <citation type="submission" date="2020-08" db="EMBL/GenBank/DDBJ databases">
        <title>Genomic Encyclopedia of Type Strains, Phase IV (KMG-IV): sequencing the most valuable type-strain genomes for metagenomic binning, comparative biology and taxonomic classification.</title>
        <authorList>
            <person name="Goeker M."/>
        </authorList>
    </citation>
    <scope>NUCLEOTIDE SEQUENCE [LARGE SCALE GENOMIC DNA]</scope>
    <source>
        <strain evidence="11 12">DSM 11590</strain>
    </source>
</reference>
<dbReference type="PANTHER" id="PTHR42930">
    <property type="entry name" value="PHOSPHATE-SPECIFIC TRANSPORT SYSTEM ACCESSORY PROTEIN PHOU"/>
    <property type="match status" value="1"/>
</dbReference>
<dbReference type="AlphaFoldDB" id="A0A7W9ZCS7"/>
<dbReference type="Proteomes" id="UP000544872">
    <property type="component" value="Unassembled WGS sequence"/>
</dbReference>
<dbReference type="GO" id="GO:0005737">
    <property type="term" value="C:cytoplasm"/>
    <property type="evidence" value="ECO:0007669"/>
    <property type="project" value="UniProtKB-SubCell"/>
</dbReference>
<keyword evidence="6 8" id="KW-0592">Phosphate transport</keyword>
<keyword evidence="12" id="KW-1185">Reference proteome</keyword>
<evidence type="ECO:0000256" key="8">
    <source>
        <dbReference type="PIRNR" id="PIRNR003107"/>
    </source>
</evidence>
<evidence type="ECO:0000256" key="1">
    <source>
        <dbReference type="ARBA" id="ARBA00004496"/>
    </source>
</evidence>
<feature type="domain" description="PhoU" evidence="10">
    <location>
        <begin position="25"/>
        <end position="112"/>
    </location>
</feature>
<dbReference type="EMBL" id="JACIIX010000001">
    <property type="protein sequence ID" value="MBB6208880.1"/>
    <property type="molecule type" value="Genomic_DNA"/>
</dbReference>
<evidence type="ECO:0000256" key="7">
    <source>
        <dbReference type="ARBA" id="ARBA00056181"/>
    </source>
</evidence>
<proteinExistence type="inferred from homology"/>
<evidence type="ECO:0000259" key="10">
    <source>
        <dbReference type="Pfam" id="PF01895"/>
    </source>
</evidence>
<protein>
    <recommendedName>
        <fullName evidence="8">Phosphate-specific transport system accessory protein PhoU</fullName>
    </recommendedName>
</protein>
<dbReference type="PIRSF" id="PIRSF003107">
    <property type="entry name" value="PhoU"/>
    <property type="match status" value="1"/>
</dbReference>
<dbReference type="NCBIfam" id="TIGR02135">
    <property type="entry name" value="phoU_full"/>
    <property type="match status" value="1"/>
</dbReference>
<keyword evidence="4 8" id="KW-0813">Transport</keyword>
<feature type="region of interest" description="Disordered" evidence="9">
    <location>
        <begin position="222"/>
        <end position="243"/>
    </location>
</feature>
<evidence type="ECO:0000256" key="6">
    <source>
        <dbReference type="ARBA" id="ARBA00022592"/>
    </source>
</evidence>
<evidence type="ECO:0000256" key="3">
    <source>
        <dbReference type="ARBA" id="ARBA00011738"/>
    </source>
</evidence>
<evidence type="ECO:0000256" key="2">
    <source>
        <dbReference type="ARBA" id="ARBA00008107"/>
    </source>
</evidence>
<dbReference type="InterPro" id="IPR026022">
    <property type="entry name" value="PhoU_dom"/>
</dbReference>
<organism evidence="11 12">
    <name type="scientific">Novispirillum itersonii</name>
    <name type="common">Aquaspirillum itersonii</name>
    <dbReference type="NCBI Taxonomy" id="189"/>
    <lineage>
        <taxon>Bacteria</taxon>
        <taxon>Pseudomonadati</taxon>
        <taxon>Pseudomonadota</taxon>
        <taxon>Alphaproteobacteria</taxon>
        <taxon>Rhodospirillales</taxon>
        <taxon>Novispirillaceae</taxon>
        <taxon>Novispirillum</taxon>
    </lineage>
</organism>
<dbReference type="Pfam" id="PF01895">
    <property type="entry name" value="PhoU"/>
    <property type="match status" value="2"/>
</dbReference>
<gene>
    <name evidence="11" type="ORF">FHS48_000261</name>
</gene>
<evidence type="ECO:0000313" key="11">
    <source>
        <dbReference type="EMBL" id="MBB6208880.1"/>
    </source>
</evidence>
<comment type="caution">
    <text evidence="11">The sequence shown here is derived from an EMBL/GenBank/DDBJ whole genome shotgun (WGS) entry which is preliminary data.</text>
</comment>
<comment type="function">
    <text evidence="7 8">Plays a role in the regulation of phosphate uptake.</text>
</comment>